<protein>
    <submittedName>
        <fullName evidence="2">Alpha-1,3-glucanase/mutanase</fullName>
    </submittedName>
</protein>
<comment type="caution">
    <text evidence="2">The sequence shown here is derived from an EMBL/GenBank/DDBJ whole genome shotgun (WGS) entry which is preliminary data.</text>
</comment>
<dbReference type="Proteomes" id="UP000094444">
    <property type="component" value="Unassembled WGS sequence"/>
</dbReference>
<evidence type="ECO:0000256" key="1">
    <source>
        <dbReference type="SAM" id="Phobius"/>
    </source>
</evidence>
<sequence length="106" mass="11069">MPFVGEAGFAASGSVNIARAIALAGLTGNAALDTFSLVTHEGDPVMSIFGLLFGVGGVAALEREAASYARMGKMRRDTDPEEIARLGDSVHEQAMSVQKIVRSCNL</sequence>
<accession>A0A2P5I9K3</accession>
<name>A0A2P5I9K3_DIAHE</name>
<evidence type="ECO:0000313" key="2">
    <source>
        <dbReference type="EMBL" id="POS79183.1"/>
    </source>
</evidence>
<gene>
    <name evidence="2" type="ORF">DHEL01_v202406</name>
</gene>
<evidence type="ECO:0000313" key="3">
    <source>
        <dbReference type="Proteomes" id="UP000094444"/>
    </source>
</evidence>
<keyword evidence="1" id="KW-0812">Transmembrane</keyword>
<organism evidence="2 3">
    <name type="scientific">Diaporthe helianthi</name>
    <dbReference type="NCBI Taxonomy" id="158607"/>
    <lineage>
        <taxon>Eukaryota</taxon>
        <taxon>Fungi</taxon>
        <taxon>Dikarya</taxon>
        <taxon>Ascomycota</taxon>
        <taxon>Pezizomycotina</taxon>
        <taxon>Sordariomycetes</taxon>
        <taxon>Sordariomycetidae</taxon>
        <taxon>Diaporthales</taxon>
        <taxon>Diaporthaceae</taxon>
        <taxon>Diaporthe</taxon>
    </lineage>
</organism>
<keyword evidence="3" id="KW-1185">Reference proteome</keyword>
<dbReference type="EMBL" id="MAVT02000131">
    <property type="protein sequence ID" value="POS79183.1"/>
    <property type="molecule type" value="Genomic_DNA"/>
</dbReference>
<keyword evidence="1" id="KW-1133">Transmembrane helix</keyword>
<proteinExistence type="predicted"/>
<feature type="transmembrane region" description="Helical" evidence="1">
    <location>
        <begin position="45"/>
        <end position="66"/>
    </location>
</feature>
<reference evidence="2" key="1">
    <citation type="submission" date="2017-09" db="EMBL/GenBank/DDBJ databases">
        <title>Polyketide synthases of a Diaporthe helianthi virulent isolate.</title>
        <authorList>
            <person name="Baroncelli R."/>
        </authorList>
    </citation>
    <scope>NUCLEOTIDE SEQUENCE [LARGE SCALE GENOMIC DNA]</scope>
    <source>
        <strain evidence="2">7/96</strain>
    </source>
</reference>
<keyword evidence="1" id="KW-0472">Membrane</keyword>
<dbReference type="AlphaFoldDB" id="A0A2P5I9K3"/>
<dbReference type="InParanoid" id="A0A2P5I9K3"/>